<comment type="caution">
    <text evidence="1">The sequence shown here is derived from an EMBL/GenBank/DDBJ whole genome shotgun (WGS) entry which is preliminary data.</text>
</comment>
<evidence type="ECO:0000313" key="2">
    <source>
        <dbReference type="Proteomes" id="UP000789901"/>
    </source>
</evidence>
<proteinExistence type="predicted"/>
<accession>A0ABN7WGN6</accession>
<gene>
    <name evidence="1" type="ORF">GMARGA_LOCUS30643</name>
</gene>
<protein>
    <submittedName>
        <fullName evidence="1">36457_t:CDS:1</fullName>
    </submittedName>
</protein>
<dbReference type="EMBL" id="CAJVQB010043697">
    <property type="protein sequence ID" value="CAG8831370.1"/>
    <property type="molecule type" value="Genomic_DNA"/>
</dbReference>
<reference evidence="1 2" key="1">
    <citation type="submission" date="2021-06" db="EMBL/GenBank/DDBJ databases">
        <authorList>
            <person name="Kallberg Y."/>
            <person name="Tangrot J."/>
            <person name="Rosling A."/>
        </authorList>
    </citation>
    <scope>NUCLEOTIDE SEQUENCE [LARGE SCALE GENOMIC DNA]</scope>
    <source>
        <strain evidence="1 2">120-4 pot B 10/14</strain>
    </source>
</reference>
<feature type="non-terminal residue" evidence="1">
    <location>
        <position position="1"/>
    </location>
</feature>
<evidence type="ECO:0000313" key="1">
    <source>
        <dbReference type="EMBL" id="CAG8831370.1"/>
    </source>
</evidence>
<name>A0ABN7WGN6_GIGMA</name>
<sequence>ELFVKTQFYQKKTALRSNHNDEGFSTDNRITRIKILKQQIEQDNMDTLPREMNETIQKRQTHTNKYEITPIMKLIMMIPIMIMAPEITI</sequence>
<dbReference type="Proteomes" id="UP000789901">
    <property type="component" value="Unassembled WGS sequence"/>
</dbReference>
<keyword evidence="2" id="KW-1185">Reference proteome</keyword>
<organism evidence="1 2">
    <name type="scientific">Gigaspora margarita</name>
    <dbReference type="NCBI Taxonomy" id="4874"/>
    <lineage>
        <taxon>Eukaryota</taxon>
        <taxon>Fungi</taxon>
        <taxon>Fungi incertae sedis</taxon>
        <taxon>Mucoromycota</taxon>
        <taxon>Glomeromycotina</taxon>
        <taxon>Glomeromycetes</taxon>
        <taxon>Diversisporales</taxon>
        <taxon>Gigasporaceae</taxon>
        <taxon>Gigaspora</taxon>
    </lineage>
</organism>